<evidence type="ECO:0000313" key="5">
    <source>
        <dbReference type="Proteomes" id="UP000239290"/>
    </source>
</evidence>
<evidence type="ECO:0000256" key="1">
    <source>
        <dbReference type="ARBA" id="ARBA00008898"/>
    </source>
</evidence>
<dbReference type="GO" id="GO:0042602">
    <property type="term" value="F:riboflavin reductase (NADPH) activity"/>
    <property type="evidence" value="ECO:0007669"/>
    <property type="project" value="TreeGrafter"/>
</dbReference>
<dbReference type="Pfam" id="PF01613">
    <property type="entry name" value="Flavin_Reduct"/>
    <property type="match status" value="1"/>
</dbReference>
<dbReference type="InterPro" id="IPR012349">
    <property type="entry name" value="Split_barrel_FMN-bd"/>
</dbReference>
<dbReference type="InterPro" id="IPR036188">
    <property type="entry name" value="FAD/NAD-bd_sf"/>
</dbReference>
<dbReference type="GO" id="GO:0010181">
    <property type="term" value="F:FMN binding"/>
    <property type="evidence" value="ECO:0007669"/>
    <property type="project" value="InterPro"/>
</dbReference>
<evidence type="ECO:0000313" key="4">
    <source>
        <dbReference type="EMBL" id="PQP23852.1"/>
    </source>
</evidence>
<dbReference type="InterPro" id="IPR050268">
    <property type="entry name" value="NADH-dep_flavin_reductase"/>
</dbReference>
<dbReference type="PANTHER" id="PTHR30466">
    <property type="entry name" value="FLAVIN REDUCTASE"/>
    <property type="match status" value="1"/>
</dbReference>
<comment type="similarity">
    <text evidence="1">Belongs to the non-flavoprotein flavin reductase family.</text>
</comment>
<dbReference type="PANTHER" id="PTHR30466:SF11">
    <property type="entry name" value="FLAVIN-DEPENDENT MONOOXYGENASE, REDUCTASE SUBUNIT HSAB"/>
    <property type="match status" value="1"/>
</dbReference>
<dbReference type="InterPro" id="IPR002563">
    <property type="entry name" value="Flavin_Rdtase-like_dom"/>
</dbReference>
<dbReference type="SUPFAM" id="SSF51905">
    <property type="entry name" value="FAD/NAD(P)-binding domain"/>
    <property type="match status" value="1"/>
</dbReference>
<organism evidence="4 5">
    <name type="scientific">Rhodococcus opacus</name>
    <name type="common">Nocardia opaca</name>
    <dbReference type="NCBI Taxonomy" id="37919"/>
    <lineage>
        <taxon>Bacteria</taxon>
        <taxon>Bacillati</taxon>
        <taxon>Actinomycetota</taxon>
        <taxon>Actinomycetes</taxon>
        <taxon>Mycobacteriales</taxon>
        <taxon>Nocardiaceae</taxon>
        <taxon>Rhodococcus</taxon>
    </lineage>
</organism>
<dbReference type="Gene3D" id="3.50.50.60">
    <property type="entry name" value="FAD/NAD(P)-binding domain"/>
    <property type="match status" value="2"/>
</dbReference>
<protein>
    <submittedName>
        <fullName evidence="4">Flavin oxidoreductase</fullName>
    </submittedName>
</protein>
<dbReference type="AlphaFoldDB" id="A0A2S8JB57"/>
<dbReference type="Pfam" id="PF17885">
    <property type="entry name" value="Smoa_sbd"/>
    <property type="match status" value="1"/>
</dbReference>
<evidence type="ECO:0000259" key="3">
    <source>
        <dbReference type="SMART" id="SM00903"/>
    </source>
</evidence>
<keyword evidence="2" id="KW-0560">Oxidoreductase</keyword>
<dbReference type="RefSeq" id="WP_105415696.1">
    <property type="nucleotide sequence ID" value="NZ_PUIO01000017.1"/>
</dbReference>
<dbReference type="SUPFAM" id="SSF50475">
    <property type="entry name" value="FMN-binding split barrel"/>
    <property type="match status" value="1"/>
</dbReference>
<comment type="caution">
    <text evidence="4">The sequence shown here is derived from an EMBL/GenBank/DDBJ whole genome shotgun (WGS) entry which is preliminary data.</text>
</comment>
<proteinExistence type="inferred from homology"/>
<evidence type="ECO:0000256" key="2">
    <source>
        <dbReference type="ARBA" id="ARBA00023002"/>
    </source>
</evidence>
<dbReference type="InterPro" id="IPR041654">
    <property type="entry name" value="StyA_sbd"/>
</dbReference>
<dbReference type="Gene3D" id="3.30.9.40">
    <property type="match status" value="1"/>
</dbReference>
<dbReference type="EMBL" id="PUIO01000017">
    <property type="protein sequence ID" value="PQP23852.1"/>
    <property type="molecule type" value="Genomic_DNA"/>
</dbReference>
<feature type="domain" description="Flavin reductase like" evidence="3">
    <location>
        <begin position="423"/>
        <end position="566"/>
    </location>
</feature>
<name>A0A2S8JB57_RHOOP</name>
<dbReference type="Proteomes" id="UP000239290">
    <property type="component" value="Unassembled WGS sequence"/>
</dbReference>
<sequence length="573" mass="61862">MRSIAIVGAGQSGALLALALLKRDFEVTLVTDRTPDEVRVGPVMSSQCMFDSALQVERDLGLDRWEERCPRIDTMALTVAKTHGSNEIAVTTPLIGFAQSVDQRVKCADWVDEFTELGGNLIIKAASPTDIENLAQSHDLVIISSGKGDLGRLFPPDPVKSPYNRPQRALALAYVNGLAAHPDGADLSLNIVPGVGEYFVLPALTTTGPCHVMVFEGVPGGPMDCWDDIHTPQAHLERAKEVLAEHFPAEFARTGDISLTDEAGVLRGRLTPTVRHPVAELASGRVVLGMADAVVLNDPLTGQGSNNAAQAVAVYLDAIVDRGDRPFDAKWMQRTFDKFWRGWAQWAVSWTNDLLRGPSDPVLGLFAAAQDSPTLASAIATGFDDPRTVHNWWFDDAEAQRVIDAARAAEQAQFDPRDLRRALGQYATGVTVITARAPDGRKIGVTANSFTSVSMDPPLVSWCPASKAPSLPDLTAATHFAVNVLAANQHDLSRQFSTPAEDKFAGVATTEGIAGVPLIDDAIAHFQCRTVQRVEAGDHIIFLGEIEQYDADPGEPLVFHSGSYRLVTKHPDF</sequence>
<reference evidence="5" key="1">
    <citation type="submission" date="2018-02" db="EMBL/GenBank/DDBJ databases">
        <title>Draft genome sequencing of Rhodococcus opacus KU647198.</title>
        <authorList>
            <person name="Zheng B.-X."/>
        </authorList>
    </citation>
    <scope>NUCLEOTIDE SEQUENCE [LARGE SCALE GENOMIC DNA]</scope>
    <source>
        <strain evidence="5">04-OD7</strain>
    </source>
</reference>
<dbReference type="SMART" id="SM00903">
    <property type="entry name" value="Flavin_Reduct"/>
    <property type="match status" value="1"/>
</dbReference>
<gene>
    <name evidence="4" type="ORF">C5613_15975</name>
</gene>
<accession>A0A2S8JB57</accession>
<dbReference type="Gene3D" id="2.30.110.10">
    <property type="entry name" value="Electron Transport, Fmn-binding Protein, Chain A"/>
    <property type="match status" value="1"/>
</dbReference>